<evidence type="ECO:0000313" key="1">
    <source>
        <dbReference type="EMBL" id="GIY29369.1"/>
    </source>
</evidence>
<accession>A0AAV4S7Q4</accession>
<comment type="caution">
    <text evidence="1">The sequence shown here is derived from an EMBL/GenBank/DDBJ whole genome shotgun (WGS) entry which is preliminary data.</text>
</comment>
<sequence>MNFQNGGHRKDKKNSSEKFGWLIYHSVAIPQEKPSPADIQTPFSSKPATLQPCYNTAHFLPYAPFRSPHSRAKLELQKLHCHVQSAMKWEEPFATPAEPPKSFHVWNKLYV</sequence>
<name>A0AAV4S7Q4_9ARAC</name>
<dbReference type="Proteomes" id="UP001054837">
    <property type="component" value="Unassembled WGS sequence"/>
</dbReference>
<reference evidence="1 2" key="1">
    <citation type="submission" date="2021-06" db="EMBL/GenBank/DDBJ databases">
        <title>Caerostris darwini draft genome.</title>
        <authorList>
            <person name="Kono N."/>
            <person name="Arakawa K."/>
        </authorList>
    </citation>
    <scope>NUCLEOTIDE SEQUENCE [LARGE SCALE GENOMIC DNA]</scope>
</reference>
<gene>
    <name evidence="1" type="ORF">CDAR_392821</name>
</gene>
<keyword evidence="2" id="KW-1185">Reference proteome</keyword>
<dbReference type="AlphaFoldDB" id="A0AAV4S7Q4"/>
<dbReference type="EMBL" id="BPLQ01007310">
    <property type="protein sequence ID" value="GIY29369.1"/>
    <property type="molecule type" value="Genomic_DNA"/>
</dbReference>
<organism evidence="1 2">
    <name type="scientific">Caerostris darwini</name>
    <dbReference type="NCBI Taxonomy" id="1538125"/>
    <lineage>
        <taxon>Eukaryota</taxon>
        <taxon>Metazoa</taxon>
        <taxon>Ecdysozoa</taxon>
        <taxon>Arthropoda</taxon>
        <taxon>Chelicerata</taxon>
        <taxon>Arachnida</taxon>
        <taxon>Araneae</taxon>
        <taxon>Araneomorphae</taxon>
        <taxon>Entelegynae</taxon>
        <taxon>Araneoidea</taxon>
        <taxon>Araneidae</taxon>
        <taxon>Caerostris</taxon>
    </lineage>
</organism>
<evidence type="ECO:0000313" key="2">
    <source>
        <dbReference type="Proteomes" id="UP001054837"/>
    </source>
</evidence>
<protein>
    <submittedName>
        <fullName evidence="1">Uncharacterized protein</fullName>
    </submittedName>
</protein>
<proteinExistence type="predicted"/>